<feature type="domain" description="F-box" evidence="1">
    <location>
        <begin position="51"/>
        <end position="101"/>
    </location>
</feature>
<dbReference type="InterPro" id="IPR036322">
    <property type="entry name" value="WD40_repeat_dom_sf"/>
</dbReference>
<dbReference type="PROSITE" id="PS50181">
    <property type="entry name" value="FBOX"/>
    <property type="match status" value="1"/>
</dbReference>
<protein>
    <recommendedName>
        <fullName evidence="1">F-box domain-containing protein</fullName>
    </recommendedName>
</protein>
<dbReference type="InterPro" id="IPR036047">
    <property type="entry name" value="F-box-like_dom_sf"/>
</dbReference>
<evidence type="ECO:0000313" key="2">
    <source>
        <dbReference type="EMBL" id="KAL2803216.1"/>
    </source>
</evidence>
<evidence type="ECO:0000313" key="3">
    <source>
        <dbReference type="Proteomes" id="UP001610334"/>
    </source>
</evidence>
<comment type="caution">
    <text evidence="2">The sequence shown here is derived from an EMBL/GenBank/DDBJ whole genome shotgun (WGS) entry which is preliminary data.</text>
</comment>
<dbReference type="Pfam" id="PF12937">
    <property type="entry name" value="F-box-like"/>
    <property type="match status" value="1"/>
</dbReference>
<keyword evidence="3" id="KW-1185">Reference proteome</keyword>
<dbReference type="CDD" id="cd09917">
    <property type="entry name" value="F-box_SF"/>
    <property type="match status" value="1"/>
</dbReference>
<reference evidence="2 3" key="1">
    <citation type="submission" date="2024-07" db="EMBL/GenBank/DDBJ databases">
        <title>Section-level genome sequencing and comparative genomics of Aspergillus sections Usti and Cavernicolus.</title>
        <authorList>
            <consortium name="Lawrence Berkeley National Laboratory"/>
            <person name="Nybo J.L."/>
            <person name="Vesth T.C."/>
            <person name="Theobald S."/>
            <person name="Frisvad J.C."/>
            <person name="Larsen T.O."/>
            <person name="Kjaerboelling I."/>
            <person name="Rothschild-Mancinelli K."/>
            <person name="Lyhne E.K."/>
            <person name="Kogle M.E."/>
            <person name="Barry K."/>
            <person name="Clum A."/>
            <person name="Na H."/>
            <person name="Ledsgaard L."/>
            <person name="Lin J."/>
            <person name="Lipzen A."/>
            <person name="Kuo A."/>
            <person name="Riley R."/>
            <person name="Mondo S."/>
            <person name="Labutti K."/>
            <person name="Haridas S."/>
            <person name="Pangalinan J."/>
            <person name="Salamov A.A."/>
            <person name="Simmons B.A."/>
            <person name="Magnuson J.K."/>
            <person name="Chen J."/>
            <person name="Drula E."/>
            <person name="Henrissat B."/>
            <person name="Wiebenga A."/>
            <person name="Lubbers R.J."/>
            <person name="Gomes A.C."/>
            <person name="Makela M.R."/>
            <person name="Stajich J."/>
            <person name="Grigoriev I.V."/>
            <person name="Mortensen U.H."/>
            <person name="De Vries R.P."/>
            <person name="Baker S.E."/>
            <person name="Andersen M.R."/>
        </authorList>
    </citation>
    <scope>NUCLEOTIDE SEQUENCE [LARGE SCALE GENOMIC DNA]</scope>
    <source>
        <strain evidence="2 3">CBS 588.65</strain>
    </source>
</reference>
<accession>A0ABR4GVV9</accession>
<name>A0ABR4GVV9_9EURO</name>
<dbReference type="EMBL" id="JBFXLT010000146">
    <property type="protein sequence ID" value="KAL2803216.1"/>
    <property type="molecule type" value="Genomic_DNA"/>
</dbReference>
<sequence length="476" mass="54201">MDPNIQEIVARFKQLDTNSSRHAVIHRIIDELSSGEWRDIKERINERTFQKDILGALPLEVAVQIAQYLSLAELHLLRRVSKRWHEVTTSKVVCGLLYRQYTGTTLSCPGTDFTSTFTRYSKHRTRLERGDPRDPTQLIPPSMTDEEIHTLDYSDGRYAWMTDNSTTIVVHNLMTGVKQRFCTKNRERLDKIRLSQSTVAAITVHGYCHVWSTLTEEVYSIRLPNTDVSYFVLSGFRVAVSFERHRTNNTDDGFIMLYHLQSRCSHIIPHVQARALAFIALNSANHLTTISLEPLKICEPDAEGFHQLRVTNYQLHDGDAAVERSYTMGVPLPLDWTVFVSRDLQASCRNRLGILRARSAPQGEAVGLILPVSYDPQTNSICVHTLQEHQVSSPPCMVSVDKDVLYYVANDNGKQIIRISNPSARTTHHASKNMELGLPRDPSDRVFLFDHGHRVLIGDSRFVSMIDSTSTRVWSF</sequence>
<proteinExistence type="predicted"/>
<dbReference type="SUPFAM" id="SSF81383">
    <property type="entry name" value="F-box domain"/>
    <property type="match status" value="1"/>
</dbReference>
<dbReference type="Gene3D" id="1.20.1280.50">
    <property type="match status" value="1"/>
</dbReference>
<organism evidence="2 3">
    <name type="scientific">Aspergillus granulosus</name>
    <dbReference type="NCBI Taxonomy" id="176169"/>
    <lineage>
        <taxon>Eukaryota</taxon>
        <taxon>Fungi</taxon>
        <taxon>Dikarya</taxon>
        <taxon>Ascomycota</taxon>
        <taxon>Pezizomycotina</taxon>
        <taxon>Eurotiomycetes</taxon>
        <taxon>Eurotiomycetidae</taxon>
        <taxon>Eurotiales</taxon>
        <taxon>Aspergillaceae</taxon>
        <taxon>Aspergillus</taxon>
        <taxon>Aspergillus subgen. Nidulantes</taxon>
    </lineage>
</organism>
<dbReference type="SUPFAM" id="SSF50978">
    <property type="entry name" value="WD40 repeat-like"/>
    <property type="match status" value="1"/>
</dbReference>
<dbReference type="Proteomes" id="UP001610334">
    <property type="component" value="Unassembled WGS sequence"/>
</dbReference>
<dbReference type="InterPro" id="IPR001810">
    <property type="entry name" value="F-box_dom"/>
</dbReference>
<evidence type="ECO:0000259" key="1">
    <source>
        <dbReference type="PROSITE" id="PS50181"/>
    </source>
</evidence>
<gene>
    <name evidence="2" type="ORF">BJX63DRAFT_78338</name>
</gene>